<keyword evidence="3" id="KW-1185">Reference proteome</keyword>
<dbReference type="eggNOG" id="COG3383">
    <property type="taxonomic scope" value="Bacteria"/>
</dbReference>
<dbReference type="Pfam" id="PF13510">
    <property type="entry name" value="Fer2_4"/>
    <property type="match status" value="1"/>
</dbReference>
<dbReference type="GO" id="GO:0016491">
    <property type="term" value="F:oxidoreductase activity"/>
    <property type="evidence" value="ECO:0007669"/>
    <property type="project" value="UniProtKB-KW"/>
</dbReference>
<dbReference type="EMBL" id="AM406670">
    <property type="protein sequence ID" value="CAL92828.1"/>
    <property type="molecule type" value="Genomic_DNA"/>
</dbReference>
<evidence type="ECO:0000313" key="3">
    <source>
        <dbReference type="Proteomes" id="UP000002588"/>
    </source>
</evidence>
<gene>
    <name evidence="2" type="ordered locus">azo0211</name>
</gene>
<dbReference type="HOGENOM" id="CLU_153062_0_0_4"/>
<proteinExistence type="predicted"/>
<dbReference type="STRING" id="62928.azo0211"/>
<dbReference type="InterPro" id="IPR042204">
    <property type="entry name" value="2Fe-2S-bd_N"/>
</dbReference>
<keyword evidence="1" id="KW-0560">Oxidoreductase</keyword>
<dbReference type="KEGG" id="aoa:dqs_0225"/>
<accession>A1K1X3</accession>
<evidence type="ECO:0000256" key="1">
    <source>
        <dbReference type="ARBA" id="ARBA00023002"/>
    </source>
</evidence>
<evidence type="ECO:0000313" key="2">
    <source>
        <dbReference type="EMBL" id="CAL92828.1"/>
    </source>
</evidence>
<dbReference type="Gene3D" id="3.10.20.440">
    <property type="entry name" value="2Fe-2S iron-sulphur cluster binding domain, sarcosine oxidase, alpha subunit, N-terminal domain"/>
    <property type="match status" value="1"/>
</dbReference>
<dbReference type="KEGG" id="azo:azo0211"/>
<organism evidence="2 3">
    <name type="scientific">Azoarcus sp. (strain BH72)</name>
    <dbReference type="NCBI Taxonomy" id="418699"/>
    <lineage>
        <taxon>Bacteria</taxon>
        <taxon>Pseudomonadati</taxon>
        <taxon>Pseudomonadota</taxon>
        <taxon>Betaproteobacteria</taxon>
        <taxon>Rhodocyclales</taxon>
        <taxon>Zoogloeaceae</taxon>
        <taxon>Azoarcus</taxon>
    </lineage>
</organism>
<name>A1K1X3_AZOSB</name>
<reference evidence="2 3" key="1">
    <citation type="journal article" date="2006" name="Nat. Biotechnol.">
        <title>Complete genome of the mutualistic, N2-fixing grass endophyte Azoarcus sp. strain BH72.</title>
        <authorList>
            <person name="Krause A."/>
            <person name="Ramakumar A."/>
            <person name="Bartels D."/>
            <person name="Battistoni F."/>
            <person name="Bekel T."/>
            <person name="Boch J."/>
            <person name="Boehm M."/>
            <person name="Friedrich F."/>
            <person name="Hurek T."/>
            <person name="Krause L."/>
            <person name="Linke B."/>
            <person name="McHardy A.C."/>
            <person name="Sarkar A."/>
            <person name="Schneiker S."/>
            <person name="Syed A.A."/>
            <person name="Thauer R."/>
            <person name="Vorhoelter F.-J."/>
            <person name="Weidner S."/>
            <person name="Puehler A."/>
            <person name="Reinhold-Hurek B."/>
            <person name="Kaiser O."/>
            <person name="Goesmann A."/>
        </authorList>
    </citation>
    <scope>NUCLEOTIDE SEQUENCE [LARGE SCALE GENOMIC DNA]</scope>
    <source>
        <strain evidence="2 3">BH72</strain>
    </source>
</reference>
<dbReference type="RefSeq" id="WP_011763946.1">
    <property type="nucleotide sequence ID" value="NC_008702.1"/>
</dbReference>
<dbReference type="Proteomes" id="UP000002588">
    <property type="component" value="Chromosome"/>
</dbReference>
<dbReference type="OrthoDB" id="573392at2"/>
<dbReference type="AlphaFoldDB" id="A1K1X3"/>
<sequence length="109" mass="11794">MPASTPPRSPRFVRLAETGRRPVGLRVDGRPATALEGDTLLVAVLANGGRLRQSEFGDGARAGFCLMGACQDCWVRGAQGERWRACSTPVEDGMDILTQPQEATWPRRG</sequence>
<evidence type="ECO:0008006" key="4">
    <source>
        <dbReference type="Google" id="ProtNLM"/>
    </source>
</evidence>
<dbReference type="InterPro" id="IPR036010">
    <property type="entry name" value="2Fe-2S_ferredoxin-like_sf"/>
</dbReference>
<dbReference type="GO" id="GO:0051536">
    <property type="term" value="F:iron-sulfur cluster binding"/>
    <property type="evidence" value="ECO:0007669"/>
    <property type="project" value="InterPro"/>
</dbReference>
<dbReference type="SUPFAM" id="SSF54292">
    <property type="entry name" value="2Fe-2S ferredoxin-like"/>
    <property type="match status" value="1"/>
</dbReference>
<protein>
    <recommendedName>
        <fullName evidence="4">NAD(FAD)-dependent dehydrogenase</fullName>
    </recommendedName>
</protein>